<dbReference type="PANTHER" id="PTHR43158:SF2">
    <property type="entry name" value="SKFA PEPTIDE EXPORT ATP-BINDING PROTEIN SKFE"/>
    <property type="match status" value="1"/>
</dbReference>
<reference evidence="4 5" key="2">
    <citation type="journal article" date="2016" name="Int. J. Syst. Evol. Microbiol.">
        <title>Flavisolibacter tropicus sp. nov., isolated from tropical soil.</title>
        <authorList>
            <person name="Lee J.J."/>
            <person name="Kang M.S."/>
            <person name="Kim G.S."/>
            <person name="Lee C.S."/>
            <person name="Lim S."/>
            <person name="Lee J."/>
            <person name="Roh S.H."/>
            <person name="Kang H."/>
            <person name="Ha J.M."/>
            <person name="Bae S."/>
            <person name="Jung H.Y."/>
            <person name="Kim M.K."/>
        </authorList>
    </citation>
    <scope>NUCLEOTIDE SEQUENCE [LARGE SCALE GENOMIC DNA]</scope>
    <source>
        <strain evidence="4 5">LCS9</strain>
    </source>
</reference>
<dbReference type="SUPFAM" id="SSF52540">
    <property type="entry name" value="P-loop containing nucleoside triphosphate hydrolases"/>
    <property type="match status" value="1"/>
</dbReference>
<feature type="domain" description="ABC transporter" evidence="3">
    <location>
        <begin position="2"/>
        <end position="226"/>
    </location>
</feature>
<proteinExistence type="predicted"/>
<reference evidence="5" key="1">
    <citation type="submission" date="2015-01" db="EMBL/GenBank/DDBJ databases">
        <title>Flavisolibacter sp./LCS9/ whole genome sequencing.</title>
        <authorList>
            <person name="Kim M.K."/>
            <person name="Srinivasan S."/>
            <person name="Lee J.-J."/>
        </authorList>
    </citation>
    <scope>NUCLEOTIDE SEQUENCE [LARGE SCALE GENOMIC DNA]</scope>
    <source>
        <strain evidence="5">LCS9</strain>
    </source>
</reference>
<dbReference type="PATRIC" id="fig|1492898.3.peg.1606"/>
<dbReference type="InterPro" id="IPR003593">
    <property type="entry name" value="AAA+_ATPase"/>
</dbReference>
<dbReference type="GO" id="GO:0005524">
    <property type="term" value="F:ATP binding"/>
    <property type="evidence" value="ECO:0007669"/>
    <property type="project" value="UniProtKB-KW"/>
</dbReference>
<dbReference type="GO" id="GO:0016887">
    <property type="term" value="F:ATP hydrolysis activity"/>
    <property type="evidence" value="ECO:0007669"/>
    <property type="project" value="InterPro"/>
</dbReference>
<evidence type="ECO:0000313" key="4">
    <source>
        <dbReference type="EMBL" id="ANE50364.1"/>
    </source>
</evidence>
<name>A0A172TU19_9BACT</name>
<dbReference type="PROSITE" id="PS50893">
    <property type="entry name" value="ABC_TRANSPORTER_2"/>
    <property type="match status" value="1"/>
</dbReference>
<dbReference type="Proteomes" id="UP000077177">
    <property type="component" value="Chromosome"/>
</dbReference>
<sequence length="277" mass="31391">MVSIQNLHFSYKKKKVFDGLNLELKPGHIYGLLGKNGMGKSTLLCNMAGLLFPKEGVVRVNEFNPAERQAEFLQGIYMVPEEFHLPNISIEAFLDGYAPFYPQFNNQQFQQYLHIFDIPRDSTLQHMSYGQKKKVLISFALASNAKLLLMDEPTNGLDIMSKSQFRKVLAESINDERCIIVSTHQVKDLENLIDRVTIIEDGRILFDQTVEAIVQKLSFRYSFDDAEVKAAFYAEPSLRGSVIVAANTEGEEGKLDLELLYKAIVTNGITIQKLFNV</sequence>
<keyword evidence="2 4" id="KW-0067">ATP-binding</keyword>
<dbReference type="STRING" id="1492898.SY85_07500"/>
<protein>
    <submittedName>
        <fullName evidence="4">ABC transporter ATP-binding protein</fullName>
    </submittedName>
</protein>
<dbReference type="SMART" id="SM00382">
    <property type="entry name" value="AAA"/>
    <property type="match status" value="1"/>
</dbReference>
<dbReference type="Gene3D" id="3.40.50.300">
    <property type="entry name" value="P-loop containing nucleotide triphosphate hydrolases"/>
    <property type="match status" value="1"/>
</dbReference>
<evidence type="ECO:0000256" key="2">
    <source>
        <dbReference type="ARBA" id="ARBA00022840"/>
    </source>
</evidence>
<evidence type="ECO:0000313" key="5">
    <source>
        <dbReference type="Proteomes" id="UP000077177"/>
    </source>
</evidence>
<organism evidence="4 5">
    <name type="scientific">Flavisolibacter tropicus</name>
    <dbReference type="NCBI Taxonomy" id="1492898"/>
    <lineage>
        <taxon>Bacteria</taxon>
        <taxon>Pseudomonadati</taxon>
        <taxon>Bacteroidota</taxon>
        <taxon>Chitinophagia</taxon>
        <taxon>Chitinophagales</taxon>
        <taxon>Chitinophagaceae</taxon>
        <taxon>Flavisolibacter</taxon>
    </lineage>
</organism>
<dbReference type="AlphaFoldDB" id="A0A172TU19"/>
<dbReference type="CDD" id="cd03230">
    <property type="entry name" value="ABC_DR_subfamily_A"/>
    <property type="match status" value="1"/>
</dbReference>
<evidence type="ECO:0000259" key="3">
    <source>
        <dbReference type="PROSITE" id="PS50893"/>
    </source>
</evidence>
<dbReference type="EMBL" id="CP011390">
    <property type="protein sequence ID" value="ANE50364.1"/>
    <property type="molecule type" value="Genomic_DNA"/>
</dbReference>
<dbReference type="KEGG" id="fla:SY85_07500"/>
<accession>A0A172TU19</accession>
<keyword evidence="5" id="KW-1185">Reference proteome</keyword>
<dbReference type="RefSeq" id="WP_066403079.1">
    <property type="nucleotide sequence ID" value="NZ_CP011390.1"/>
</dbReference>
<dbReference type="PANTHER" id="PTHR43158">
    <property type="entry name" value="SKFA PEPTIDE EXPORT ATP-BINDING PROTEIN SKFE"/>
    <property type="match status" value="1"/>
</dbReference>
<dbReference type="InterPro" id="IPR027417">
    <property type="entry name" value="P-loop_NTPase"/>
</dbReference>
<keyword evidence="1" id="KW-0547">Nucleotide-binding</keyword>
<dbReference type="Pfam" id="PF00005">
    <property type="entry name" value="ABC_tran"/>
    <property type="match status" value="1"/>
</dbReference>
<dbReference type="OrthoDB" id="9785229at2"/>
<evidence type="ECO:0000256" key="1">
    <source>
        <dbReference type="ARBA" id="ARBA00022741"/>
    </source>
</evidence>
<dbReference type="InterPro" id="IPR003439">
    <property type="entry name" value="ABC_transporter-like_ATP-bd"/>
</dbReference>
<gene>
    <name evidence="4" type="ORF">SY85_07500</name>
</gene>